<organism evidence="4 5">
    <name type="scientific">Methanobacterium lacus (strain AL-21)</name>
    <dbReference type="NCBI Taxonomy" id="877455"/>
    <lineage>
        <taxon>Archaea</taxon>
        <taxon>Methanobacteriati</taxon>
        <taxon>Methanobacteriota</taxon>
        <taxon>Methanomada group</taxon>
        <taxon>Methanobacteria</taxon>
        <taxon>Methanobacteriales</taxon>
        <taxon>Methanobacteriaceae</taxon>
        <taxon>Methanobacterium</taxon>
    </lineage>
</organism>
<proteinExistence type="inferred from homology"/>
<dbReference type="InterPro" id="IPR007213">
    <property type="entry name" value="Ppm1/Ppm2/Tcmp"/>
</dbReference>
<evidence type="ECO:0000313" key="4">
    <source>
        <dbReference type="EMBL" id="ADZ09834.1"/>
    </source>
</evidence>
<dbReference type="GO" id="GO:0008168">
    <property type="term" value="F:methyltransferase activity"/>
    <property type="evidence" value="ECO:0007669"/>
    <property type="project" value="UniProtKB-KW"/>
</dbReference>
<dbReference type="eggNOG" id="arCOG03588">
    <property type="taxonomic scope" value="Archaea"/>
</dbReference>
<gene>
    <name evidence="4" type="ordered locus">Metbo_1607</name>
</gene>
<evidence type="ECO:0000256" key="1">
    <source>
        <dbReference type="ARBA" id="ARBA00008138"/>
    </source>
</evidence>
<name>F0T983_METLA</name>
<reference evidence="5" key="1">
    <citation type="submission" date="2011-02" db="EMBL/GenBank/DDBJ databases">
        <title>Complete sequence of Methanobacterium sp. AL-21.</title>
        <authorList>
            <consortium name="US DOE Joint Genome Institute"/>
            <person name="Lucas S."/>
            <person name="Copeland A."/>
            <person name="Lapidus A."/>
            <person name="Cheng J.-F."/>
            <person name="Goodwin L."/>
            <person name="Pitluck S."/>
            <person name="Chertkov O."/>
            <person name="Detter J.C."/>
            <person name="Han C."/>
            <person name="Tapia R."/>
            <person name="Land M."/>
            <person name="Hauser L."/>
            <person name="Kyrpides N."/>
            <person name="Ivanova N."/>
            <person name="Mikhailova N."/>
            <person name="Pagani I."/>
            <person name="Cadillo-Quiroz H."/>
            <person name="Imachi H."/>
            <person name="Zinder S."/>
            <person name="Liu W."/>
            <person name="Woyke T."/>
        </authorList>
    </citation>
    <scope>NUCLEOTIDE SEQUENCE [LARGE SCALE GENOMIC DNA]</scope>
    <source>
        <strain evidence="5">AL-21</strain>
    </source>
</reference>
<dbReference type="EMBL" id="CP002551">
    <property type="protein sequence ID" value="ADZ09834.1"/>
    <property type="molecule type" value="Genomic_DNA"/>
</dbReference>
<dbReference type="NCBIfam" id="TIGR00027">
    <property type="entry name" value="mthyl_TIGR00027"/>
    <property type="match status" value="1"/>
</dbReference>
<dbReference type="GeneID" id="10278064"/>
<dbReference type="RefSeq" id="WP_013645185.1">
    <property type="nucleotide sequence ID" value="NC_015216.1"/>
</dbReference>
<keyword evidence="5" id="KW-1185">Reference proteome</keyword>
<dbReference type="InterPro" id="IPR029063">
    <property type="entry name" value="SAM-dependent_MTases_sf"/>
</dbReference>
<dbReference type="KEGG" id="mel:Metbo_1607"/>
<dbReference type="AlphaFoldDB" id="F0T983"/>
<keyword evidence="3 4" id="KW-0808">Transferase</keyword>
<dbReference type="Proteomes" id="UP000007490">
    <property type="component" value="Chromosome"/>
</dbReference>
<evidence type="ECO:0000256" key="3">
    <source>
        <dbReference type="ARBA" id="ARBA00022679"/>
    </source>
</evidence>
<reference evidence="4 5" key="2">
    <citation type="journal article" date="2014" name="Int. J. Syst. Evol. Microbiol.">
        <title>Methanobacterium paludis sp. nov. and a novel strain of Methanobacterium lacus isolated from northern peatlands.</title>
        <authorList>
            <person name="Cadillo-Quiroz H."/>
            <person name="Brauer S.L."/>
            <person name="Goodson N."/>
            <person name="Yavitt J.B."/>
            <person name="Zinder S.H."/>
        </authorList>
    </citation>
    <scope>NUCLEOTIDE SEQUENCE [LARGE SCALE GENOMIC DNA]</scope>
    <source>
        <strain evidence="4 5">AL-21</strain>
    </source>
</reference>
<dbReference type="Gene3D" id="3.40.50.150">
    <property type="entry name" value="Vaccinia Virus protein VP39"/>
    <property type="match status" value="1"/>
</dbReference>
<sequence>MTKEAAKTAMGPTFMIAVEQSFPEEQRIITDELAYPILPLSYRLMVKLFNIKFVRHWLIGTTETSTPGLWSGIMLRKLYIQHKINTSQSEIGQVVNLGSGYDTMAYTLPSLSDMSVWELDQKNVIETKTQRLETSMGEVPGNVKLMAMDFDHEDIGQALKRQGYSDEMPTFFILEAVTQYLDEESVKKMFTFLSQAQTGSKLIFTYILREFIEGVEMYEMKNLYKKYVFPKIWKYGLFTQDTKEFLEGYGWKLIEDVEADDINDDYIKPNNRNLKTTNLERIVYAEKI</sequence>
<dbReference type="OrthoDB" id="68097at2157"/>
<evidence type="ECO:0000256" key="2">
    <source>
        <dbReference type="ARBA" id="ARBA00022603"/>
    </source>
</evidence>
<evidence type="ECO:0000313" key="5">
    <source>
        <dbReference type="Proteomes" id="UP000007490"/>
    </source>
</evidence>
<dbReference type="SUPFAM" id="SSF53335">
    <property type="entry name" value="S-adenosyl-L-methionine-dependent methyltransferases"/>
    <property type="match status" value="1"/>
</dbReference>
<dbReference type="Pfam" id="PF04072">
    <property type="entry name" value="LCM"/>
    <property type="match status" value="1"/>
</dbReference>
<accession>F0T983</accession>
<comment type="similarity">
    <text evidence="1">Belongs to the UPF0677 family.</text>
</comment>
<dbReference type="InterPro" id="IPR011610">
    <property type="entry name" value="SAM_mthyl_Trfase_ML2640-like"/>
</dbReference>
<dbReference type="PANTHER" id="PTHR43619">
    <property type="entry name" value="S-ADENOSYL-L-METHIONINE-DEPENDENT METHYLTRANSFERASE YKTD-RELATED"/>
    <property type="match status" value="1"/>
</dbReference>
<protein>
    <submittedName>
        <fullName evidence="4">Methyltransferase</fullName>
    </submittedName>
</protein>
<dbReference type="STRING" id="877455.Metbo_1607"/>
<dbReference type="GO" id="GO:0032259">
    <property type="term" value="P:methylation"/>
    <property type="evidence" value="ECO:0007669"/>
    <property type="project" value="UniProtKB-KW"/>
</dbReference>
<keyword evidence="2 4" id="KW-0489">Methyltransferase</keyword>
<dbReference type="HOGENOM" id="CLU_056160_3_1_2"/>
<dbReference type="PANTHER" id="PTHR43619:SF2">
    <property type="entry name" value="S-ADENOSYL-L-METHIONINE-DEPENDENT METHYLTRANSFERASES SUPERFAMILY PROTEIN"/>
    <property type="match status" value="1"/>
</dbReference>